<organism evidence="1 2">
    <name type="scientific">Chitinophaga barathri</name>
    <dbReference type="NCBI Taxonomy" id="1647451"/>
    <lineage>
        <taxon>Bacteria</taxon>
        <taxon>Pseudomonadati</taxon>
        <taxon>Bacteroidota</taxon>
        <taxon>Chitinophagia</taxon>
        <taxon>Chitinophagales</taxon>
        <taxon>Chitinophagaceae</taxon>
        <taxon>Chitinophaga</taxon>
    </lineage>
</organism>
<sequence>MYKFICVLTANYYIKVDKACRRQRNYRSKKEEVAGWNIWSIENPSRELPAFLFYQIDIYQIDTAFSKYW</sequence>
<keyword evidence="2" id="KW-1185">Reference proteome</keyword>
<accession>A0A3N4MEX8</accession>
<dbReference type="Proteomes" id="UP000279089">
    <property type="component" value="Unassembled WGS sequence"/>
</dbReference>
<protein>
    <submittedName>
        <fullName evidence="1">Uncharacterized protein</fullName>
    </submittedName>
</protein>
<reference evidence="2" key="1">
    <citation type="submission" date="2018-11" db="EMBL/GenBank/DDBJ databases">
        <title>Chitinophaga lutea sp.nov., isolate from arsenic contaminated soil.</title>
        <authorList>
            <person name="Zong Y."/>
        </authorList>
    </citation>
    <scope>NUCLEOTIDE SEQUENCE [LARGE SCALE GENOMIC DNA]</scope>
    <source>
        <strain evidence="2">YLT18</strain>
    </source>
</reference>
<name>A0A3N4MEX8_9BACT</name>
<gene>
    <name evidence="1" type="ORF">EG028_16340</name>
</gene>
<dbReference type="AlphaFoldDB" id="A0A3N4MEX8"/>
<evidence type="ECO:0000313" key="1">
    <source>
        <dbReference type="EMBL" id="RPD40217.1"/>
    </source>
</evidence>
<proteinExistence type="predicted"/>
<comment type="caution">
    <text evidence="1">The sequence shown here is derived from an EMBL/GenBank/DDBJ whole genome shotgun (WGS) entry which is preliminary data.</text>
</comment>
<evidence type="ECO:0000313" key="2">
    <source>
        <dbReference type="Proteomes" id="UP000279089"/>
    </source>
</evidence>
<dbReference type="EMBL" id="RMBX01000008">
    <property type="protein sequence ID" value="RPD40217.1"/>
    <property type="molecule type" value="Genomic_DNA"/>
</dbReference>